<keyword evidence="3" id="KW-1185">Reference proteome</keyword>
<dbReference type="PROSITE" id="PS51450">
    <property type="entry name" value="LRR"/>
    <property type="match status" value="2"/>
</dbReference>
<feature type="compositionally biased region" description="Low complexity" evidence="1">
    <location>
        <begin position="543"/>
        <end position="560"/>
    </location>
</feature>
<feature type="compositionally biased region" description="Polar residues" evidence="1">
    <location>
        <begin position="562"/>
        <end position="572"/>
    </location>
</feature>
<gene>
    <name evidence="2" type="ORF">TeGR_g4884</name>
</gene>
<feature type="region of interest" description="Disordered" evidence="1">
    <location>
        <begin position="591"/>
        <end position="653"/>
    </location>
</feature>
<dbReference type="Gene3D" id="3.80.10.10">
    <property type="entry name" value="Ribonuclease Inhibitor"/>
    <property type="match status" value="1"/>
</dbReference>
<dbReference type="SUPFAM" id="SSF52058">
    <property type="entry name" value="L domain-like"/>
    <property type="match status" value="1"/>
</dbReference>
<sequence>MSTRLSSPSPPPQAKHGRRPSKSKAKSSSSSSLSGVGPSHPPSSPGAPVNPKQALLHSMQQARVRRPTDSSSDSAPSDEEKPASGSPPPTSPDEKEGTSHDVFSDVLSAEKLYGVCGTNDLGAVKQLSVVLDTSRINMSDLTDHLPNLTSLTLDYSRLPSIRDLGTSLSNLLTLSISDVGLTELDGIAALSSLRDLRVSSNSISDLTPLAMHESLQVLDLTNNELDSFSSTEMLGTIPSLYSLDLRRNFLSANDSTGRYRDIICSNIPSLKVLDGKHLTSSPPLLDTKLVTECYNKMVKLAAPRFAARAERERLKEVERRKKYNLRSAVTFTQPAASSGAAIQGDGTSPGALGRGTLSMMGGNAARSLLHRRSMQDIVSKDMEEKIRETARKKAAFGAPGGLGGGDGSPQHGEKDVKLAGTPTNRPATSGAASTPDQSPLFFRRPHTAIGARGSSGKGKDGRPMSASSGGSRGGGRGLLVKMEEEAGLGWSPDKFEKQRRHYAAHNKRSGITIVDLDDSGGESGSEDEIMDRQQMKKMAASMKVKTPVKSTPVKKATPKTQVADSPNLTSSDKAGMQLGFDLRSSLANLGTWVDEDSDEDSDEAGGTGSAGGGGVKMAETRTELFQRCQDVIAPADSSSGEGEDDIPYERGPANAMTDKDIVALLKQQPKDVPEMRTRESFRRFFARMKKDRFEFLLRAANKDKESKDADKKVAKRLSLVSDVLV</sequence>
<feature type="region of interest" description="Disordered" evidence="1">
    <location>
        <begin position="536"/>
        <end position="576"/>
    </location>
</feature>
<accession>A0ABQ6MBL2</accession>
<dbReference type="PANTHER" id="PTHR22708">
    <property type="entry name" value="LEUCINE-RICH REPEAT-CONTAINING PROTEIN 56"/>
    <property type="match status" value="1"/>
</dbReference>
<dbReference type="PANTHER" id="PTHR22708:SF0">
    <property type="entry name" value="LEUCINE-RICH REPEAT-CONTAINING PROTEIN 56"/>
    <property type="match status" value="1"/>
</dbReference>
<name>A0ABQ6MBL2_9STRA</name>
<dbReference type="InterPro" id="IPR001611">
    <property type="entry name" value="Leu-rich_rpt"/>
</dbReference>
<evidence type="ECO:0000313" key="3">
    <source>
        <dbReference type="Proteomes" id="UP001165060"/>
    </source>
</evidence>
<feature type="compositionally biased region" description="Basic residues" evidence="1">
    <location>
        <begin position="15"/>
        <end position="25"/>
    </location>
</feature>
<feature type="compositionally biased region" description="Polar residues" evidence="1">
    <location>
        <begin position="421"/>
        <end position="437"/>
    </location>
</feature>
<organism evidence="2 3">
    <name type="scientific">Tetraparma gracilis</name>
    <dbReference type="NCBI Taxonomy" id="2962635"/>
    <lineage>
        <taxon>Eukaryota</taxon>
        <taxon>Sar</taxon>
        <taxon>Stramenopiles</taxon>
        <taxon>Ochrophyta</taxon>
        <taxon>Bolidophyceae</taxon>
        <taxon>Parmales</taxon>
        <taxon>Triparmaceae</taxon>
        <taxon>Tetraparma</taxon>
    </lineage>
</organism>
<dbReference type="InterPro" id="IPR040091">
    <property type="entry name" value="LRRC56"/>
</dbReference>
<feature type="region of interest" description="Disordered" evidence="1">
    <location>
        <begin position="392"/>
        <end position="477"/>
    </location>
</feature>
<dbReference type="Pfam" id="PF14580">
    <property type="entry name" value="LRR_9"/>
    <property type="match status" value="1"/>
</dbReference>
<feature type="compositionally biased region" description="Gly residues" evidence="1">
    <location>
        <begin position="398"/>
        <end position="407"/>
    </location>
</feature>
<dbReference type="EMBL" id="BRYB01000122">
    <property type="protein sequence ID" value="GMI23335.1"/>
    <property type="molecule type" value="Genomic_DNA"/>
</dbReference>
<reference evidence="2 3" key="1">
    <citation type="journal article" date="2023" name="Commun. Biol.">
        <title>Genome analysis of Parmales, the sister group of diatoms, reveals the evolutionary specialization of diatoms from phago-mixotrophs to photoautotrophs.</title>
        <authorList>
            <person name="Ban H."/>
            <person name="Sato S."/>
            <person name="Yoshikawa S."/>
            <person name="Yamada K."/>
            <person name="Nakamura Y."/>
            <person name="Ichinomiya M."/>
            <person name="Sato N."/>
            <person name="Blanc-Mathieu R."/>
            <person name="Endo H."/>
            <person name="Kuwata A."/>
            <person name="Ogata H."/>
        </authorList>
    </citation>
    <scope>NUCLEOTIDE SEQUENCE [LARGE SCALE GENOMIC DNA]</scope>
</reference>
<proteinExistence type="predicted"/>
<feature type="region of interest" description="Disordered" evidence="1">
    <location>
        <begin position="1"/>
        <end position="99"/>
    </location>
</feature>
<comment type="caution">
    <text evidence="2">The sequence shown here is derived from an EMBL/GenBank/DDBJ whole genome shotgun (WGS) entry which is preliminary data.</text>
</comment>
<evidence type="ECO:0000313" key="2">
    <source>
        <dbReference type="EMBL" id="GMI23335.1"/>
    </source>
</evidence>
<feature type="compositionally biased region" description="Gly residues" evidence="1">
    <location>
        <begin position="605"/>
        <end position="615"/>
    </location>
</feature>
<dbReference type="Proteomes" id="UP001165060">
    <property type="component" value="Unassembled WGS sequence"/>
</dbReference>
<evidence type="ECO:0000256" key="1">
    <source>
        <dbReference type="SAM" id="MobiDB-lite"/>
    </source>
</evidence>
<feature type="region of interest" description="Disordered" evidence="1">
    <location>
        <begin position="336"/>
        <end position="359"/>
    </location>
</feature>
<dbReference type="InterPro" id="IPR032675">
    <property type="entry name" value="LRR_dom_sf"/>
</dbReference>
<feature type="compositionally biased region" description="Low complexity" evidence="1">
    <location>
        <begin position="26"/>
        <end position="38"/>
    </location>
</feature>
<protein>
    <submittedName>
        <fullName evidence="2">Uncharacterized protein</fullName>
    </submittedName>
</protein>
<feature type="compositionally biased region" description="Acidic residues" evidence="1">
    <location>
        <begin position="593"/>
        <end position="603"/>
    </location>
</feature>